<dbReference type="PANTHER" id="PTHR43528">
    <property type="entry name" value="ALPHA-KETOGLUTARATE PERMEASE"/>
    <property type="match status" value="1"/>
</dbReference>
<dbReference type="InterPro" id="IPR036259">
    <property type="entry name" value="MFS_trans_sf"/>
</dbReference>
<keyword evidence="4" id="KW-1003">Cell membrane</keyword>
<evidence type="ECO:0000256" key="8">
    <source>
        <dbReference type="ARBA" id="ARBA00023136"/>
    </source>
</evidence>
<reference evidence="11" key="1">
    <citation type="submission" date="2022-07" db="EMBL/GenBank/DDBJ databases">
        <title>Complete genome of MD9.</title>
        <authorList>
            <person name="Cao G."/>
        </authorList>
    </citation>
    <scope>NUCLEOTIDE SEQUENCE</scope>
    <source>
        <strain evidence="11">MD9</strain>
    </source>
</reference>
<evidence type="ECO:0000256" key="3">
    <source>
        <dbReference type="ARBA" id="ARBA00022448"/>
    </source>
</evidence>
<accession>A0AAJ5HX37</accession>
<evidence type="ECO:0000256" key="5">
    <source>
        <dbReference type="ARBA" id="ARBA00022692"/>
    </source>
</evidence>
<dbReference type="InterPro" id="IPR020846">
    <property type="entry name" value="MFS_dom"/>
</dbReference>
<evidence type="ECO:0000256" key="1">
    <source>
        <dbReference type="ARBA" id="ARBA00004651"/>
    </source>
</evidence>
<dbReference type="GO" id="GO:0005886">
    <property type="term" value="C:plasma membrane"/>
    <property type="evidence" value="ECO:0007669"/>
    <property type="project" value="UniProtKB-SubCell"/>
</dbReference>
<evidence type="ECO:0000256" key="7">
    <source>
        <dbReference type="ARBA" id="ARBA00022989"/>
    </source>
</evidence>
<comment type="subcellular location">
    <subcellularLocation>
        <location evidence="1">Cell membrane</location>
        <topology evidence="1">Multi-pass membrane protein</topology>
    </subcellularLocation>
</comment>
<keyword evidence="3" id="KW-0813">Transport</keyword>
<keyword evidence="5 9" id="KW-0812">Transmembrane</keyword>
<dbReference type="Proteomes" id="UP001058744">
    <property type="component" value="Chromosome"/>
</dbReference>
<dbReference type="SUPFAM" id="SSF103473">
    <property type="entry name" value="MFS general substrate transporter"/>
    <property type="match status" value="1"/>
</dbReference>
<feature type="transmembrane region" description="Helical" evidence="9">
    <location>
        <begin position="254"/>
        <end position="275"/>
    </location>
</feature>
<dbReference type="PROSITE" id="PS00217">
    <property type="entry name" value="SUGAR_TRANSPORT_2"/>
    <property type="match status" value="1"/>
</dbReference>
<evidence type="ECO:0000256" key="4">
    <source>
        <dbReference type="ARBA" id="ARBA00022475"/>
    </source>
</evidence>
<dbReference type="PROSITE" id="PS00216">
    <property type="entry name" value="SUGAR_TRANSPORT_1"/>
    <property type="match status" value="1"/>
</dbReference>
<evidence type="ECO:0000256" key="6">
    <source>
        <dbReference type="ARBA" id="ARBA00022847"/>
    </source>
</evidence>
<gene>
    <name evidence="11" type="ORF">NOV18_13360</name>
</gene>
<dbReference type="EMBL" id="CP101700">
    <property type="protein sequence ID" value="UUC21406.1"/>
    <property type="molecule type" value="Genomic_DNA"/>
</dbReference>
<dbReference type="AlphaFoldDB" id="A0AAJ5HX37"/>
<dbReference type="Pfam" id="PF07690">
    <property type="entry name" value="MFS_1"/>
    <property type="match status" value="1"/>
</dbReference>
<feature type="transmembrane region" description="Helical" evidence="9">
    <location>
        <begin position="295"/>
        <end position="315"/>
    </location>
</feature>
<dbReference type="Pfam" id="PF00083">
    <property type="entry name" value="Sugar_tr"/>
    <property type="match status" value="1"/>
</dbReference>
<feature type="transmembrane region" description="Helical" evidence="9">
    <location>
        <begin position="175"/>
        <end position="201"/>
    </location>
</feature>
<dbReference type="GO" id="GO:0015293">
    <property type="term" value="F:symporter activity"/>
    <property type="evidence" value="ECO:0007669"/>
    <property type="project" value="UniProtKB-KW"/>
</dbReference>
<dbReference type="RefSeq" id="WP_238396984.1">
    <property type="nucleotide sequence ID" value="NZ_CP101700.1"/>
</dbReference>
<dbReference type="PANTHER" id="PTHR43528:SF1">
    <property type="entry name" value="ALPHA-KETOGLUTARATE PERMEASE"/>
    <property type="match status" value="1"/>
</dbReference>
<organism evidence="11 12">
    <name type="scientific">Pseudomonas asiatica</name>
    <dbReference type="NCBI Taxonomy" id="2219225"/>
    <lineage>
        <taxon>Bacteria</taxon>
        <taxon>Pseudomonadati</taxon>
        <taxon>Pseudomonadota</taxon>
        <taxon>Gammaproteobacteria</taxon>
        <taxon>Pseudomonadales</taxon>
        <taxon>Pseudomonadaceae</taxon>
        <taxon>Pseudomonas</taxon>
    </lineage>
</organism>
<keyword evidence="7 9" id="KW-1133">Transmembrane helix</keyword>
<dbReference type="PROSITE" id="PS50850">
    <property type="entry name" value="MFS"/>
    <property type="match status" value="1"/>
</dbReference>
<feature type="transmembrane region" description="Helical" evidence="9">
    <location>
        <begin position="416"/>
        <end position="435"/>
    </location>
</feature>
<evidence type="ECO:0000313" key="11">
    <source>
        <dbReference type="EMBL" id="UUC21406.1"/>
    </source>
</evidence>
<evidence type="ECO:0000256" key="2">
    <source>
        <dbReference type="ARBA" id="ARBA00008240"/>
    </source>
</evidence>
<feature type="transmembrane region" description="Helical" evidence="9">
    <location>
        <begin position="389"/>
        <end position="410"/>
    </location>
</feature>
<feature type="domain" description="Major facilitator superfamily (MFS) profile" evidence="10">
    <location>
        <begin position="38"/>
        <end position="443"/>
    </location>
</feature>
<feature type="transmembrane region" description="Helical" evidence="9">
    <location>
        <begin position="110"/>
        <end position="128"/>
    </location>
</feature>
<sequence>MENKNESMPRTVKLRAVPSLDRRKIMTKTISTRKTWFAVATSGSGNLLEVYDFAVYAFFATTIAKLFFPNVDETTSLLQTFAAYGAGFIARPLGSFVIGRIGDRRGRKPAMLLTIICMAIGSIGIGLIPTYETIGVGAPILLVVLRCLQGFAAGGEWGTSASYIVEWSPAGRKGFFGSFQSVSSSGGALLASLVASALLLIPAEDLLDWGWRVPFIAGGLAIFAFSLFLRAHAEETPEYVNSKTEVVNPTETKPYVLGLQAFGFTIFWTTLSYLVSAYMVTYTQSHAGLTRTEALISSNIALLLQIMLIPVAGALSDRFGRKPLLLLGCVGTATLAYPILSMMSGGASFHQVVMLQCCLSALFAMYSGPGPATICEIFPTRLRNTWMTVGYTLAVCCFGGFAPMISTWLISVTKVAASPAFLLIPAAVVSALVIMKLPSSRISGFKPTARAGASY</sequence>
<dbReference type="InterPro" id="IPR011701">
    <property type="entry name" value="MFS"/>
</dbReference>
<keyword evidence="8 9" id="KW-0472">Membrane</keyword>
<dbReference type="InterPro" id="IPR005828">
    <property type="entry name" value="MFS_sugar_transport-like"/>
</dbReference>
<comment type="similarity">
    <text evidence="2">Belongs to the major facilitator superfamily. Metabolite:H+ Symporter (MHS) family (TC 2.A.1.6) family.</text>
</comment>
<dbReference type="InterPro" id="IPR051084">
    <property type="entry name" value="H+-coupled_symporters"/>
</dbReference>
<evidence type="ECO:0000256" key="9">
    <source>
        <dbReference type="SAM" id="Phobius"/>
    </source>
</evidence>
<dbReference type="Gene3D" id="1.20.1250.20">
    <property type="entry name" value="MFS general substrate transporter like domains"/>
    <property type="match status" value="2"/>
</dbReference>
<evidence type="ECO:0000313" key="12">
    <source>
        <dbReference type="Proteomes" id="UP001058744"/>
    </source>
</evidence>
<feature type="transmembrane region" description="Helical" evidence="9">
    <location>
        <begin position="213"/>
        <end position="233"/>
    </location>
</feature>
<feature type="transmembrane region" description="Helical" evidence="9">
    <location>
        <begin position="324"/>
        <end position="343"/>
    </location>
</feature>
<evidence type="ECO:0000259" key="10">
    <source>
        <dbReference type="PROSITE" id="PS50850"/>
    </source>
</evidence>
<keyword evidence="6" id="KW-0769">Symport</keyword>
<name>A0AAJ5HX37_9PSED</name>
<proteinExistence type="inferred from homology"/>
<protein>
    <submittedName>
        <fullName evidence="11">MFS transporter</fullName>
    </submittedName>
</protein>
<dbReference type="InterPro" id="IPR005829">
    <property type="entry name" value="Sugar_transporter_CS"/>
</dbReference>
<dbReference type="FunFam" id="1.20.1250.20:FF:000001">
    <property type="entry name" value="Dicarboxylate MFS transporter"/>
    <property type="match status" value="1"/>
</dbReference>
<feature type="transmembrane region" description="Helical" evidence="9">
    <location>
        <begin position="80"/>
        <end position="98"/>
    </location>
</feature>